<accession>A0A7S3LHK2</accession>
<organism evidence="1">
    <name type="scientific">Aplanochytrium stocchinoi</name>
    <dbReference type="NCBI Taxonomy" id="215587"/>
    <lineage>
        <taxon>Eukaryota</taxon>
        <taxon>Sar</taxon>
        <taxon>Stramenopiles</taxon>
        <taxon>Bigyra</taxon>
        <taxon>Labyrinthulomycetes</taxon>
        <taxon>Thraustochytrida</taxon>
        <taxon>Thraustochytriidae</taxon>
        <taxon>Aplanochytrium</taxon>
    </lineage>
</organism>
<gene>
    <name evidence="1" type="ORF">ASTO00021_LOCUS1702</name>
</gene>
<evidence type="ECO:0000313" key="1">
    <source>
        <dbReference type="EMBL" id="CAE0431365.1"/>
    </source>
</evidence>
<dbReference type="EMBL" id="HBIN01002564">
    <property type="protein sequence ID" value="CAE0431365.1"/>
    <property type="molecule type" value="Transcribed_RNA"/>
</dbReference>
<proteinExistence type="predicted"/>
<dbReference type="AlphaFoldDB" id="A0A7S3LHK2"/>
<sequence>MTQGYVDARKEGLLRHTSTKWHGKSLQDQTLFYHYYQNSIDYASDNWTRYSTFRSYCSAPHPTLPDTVVSIERQGPFQSHGNLDWSRVETYDDVASLKEQISKRTVYVVGRLFAVVDANGDIIRYPPLHVHHAHVHPYPTSEMKKKITLDNDFVHHHVLIQAHGDAECTNADGGTDCLLHQLPDGQGYRIVKSSGFNANYEINDVRYGVELKPLEYYIDIAVMWTYRKRVATTFLQMGNPALGRGWMTYLFPLDPHSNYMYYRYNNKLGPGKMTNFIMHTHMSFVDSVYVFKDKLGRVYNSLEKYRTTLKNATTMPYIFECHGETMEEGKSEIIGVALDAGAELICEATKPSMQLYCDGSDSNITCIYRDKRFDLNCRKETRFERDESIIVVAFNRVRNTSTVNLTRQSPLNALAYTSSFGEGYVGHQHTFFRADFVSDLAMNDKLKVSTGDAKTDARIGAYAPPAIFKYGTWPRDQYESNGFDVKKMKRRMLDNCATHLSYGGVDFPWEKHFGN</sequence>
<name>A0A7S3LHK2_9STRA</name>
<protein>
    <submittedName>
        <fullName evidence="1">Uncharacterized protein</fullName>
    </submittedName>
</protein>
<reference evidence="1" key="1">
    <citation type="submission" date="2021-01" db="EMBL/GenBank/DDBJ databases">
        <authorList>
            <person name="Corre E."/>
            <person name="Pelletier E."/>
            <person name="Niang G."/>
            <person name="Scheremetjew M."/>
            <person name="Finn R."/>
            <person name="Kale V."/>
            <person name="Holt S."/>
            <person name="Cochrane G."/>
            <person name="Meng A."/>
            <person name="Brown T."/>
            <person name="Cohen L."/>
        </authorList>
    </citation>
    <scope>NUCLEOTIDE SEQUENCE</scope>
    <source>
        <strain evidence="1">GSBS06</strain>
    </source>
</reference>